<keyword evidence="2" id="KW-0560">Oxidoreductase</keyword>
<keyword evidence="1 2" id="KW-0349">Heme</keyword>
<keyword evidence="1 2" id="KW-0408">Iron</keyword>
<protein>
    <submittedName>
        <fullName evidence="4">Thromboxane-A synthase</fullName>
    </submittedName>
</protein>
<dbReference type="GO" id="GO:0016705">
    <property type="term" value="F:oxidoreductase activity, acting on paired donors, with incorporation or reduction of molecular oxygen"/>
    <property type="evidence" value="ECO:0007669"/>
    <property type="project" value="InterPro"/>
</dbReference>
<dbReference type="PANTHER" id="PTHR24301">
    <property type="entry name" value="THROMBOXANE-A SYNTHASE"/>
    <property type="match status" value="1"/>
</dbReference>
<dbReference type="GO" id="GO:0020037">
    <property type="term" value="F:heme binding"/>
    <property type="evidence" value="ECO:0007669"/>
    <property type="project" value="InterPro"/>
</dbReference>
<reference evidence="4" key="1">
    <citation type="submission" date="2020-10" db="EMBL/GenBank/DDBJ databases">
        <title>Unveiling of a novel bifunctional photoreceptor, Dualchrome1, isolated from a cosmopolitan green alga.</title>
        <authorList>
            <person name="Suzuki S."/>
            <person name="Kawachi M."/>
        </authorList>
    </citation>
    <scope>NUCLEOTIDE SEQUENCE</scope>
    <source>
        <strain evidence="4">NIES 2893</strain>
    </source>
</reference>
<dbReference type="AlphaFoldDB" id="A0A830HL17"/>
<dbReference type="InterPro" id="IPR036396">
    <property type="entry name" value="Cyt_P450_sf"/>
</dbReference>
<feature type="binding site" description="axial binding residue" evidence="1">
    <location>
        <position position="588"/>
    </location>
    <ligand>
        <name>heme</name>
        <dbReference type="ChEBI" id="CHEBI:30413"/>
    </ligand>
    <ligandPart>
        <name>Fe</name>
        <dbReference type="ChEBI" id="CHEBI:18248"/>
    </ligandPart>
</feature>
<keyword evidence="3" id="KW-0812">Transmembrane</keyword>
<keyword evidence="2" id="KW-0503">Monooxygenase</keyword>
<feature type="transmembrane region" description="Helical" evidence="3">
    <location>
        <begin position="12"/>
        <end position="37"/>
    </location>
</feature>
<dbReference type="PRINTS" id="PR00385">
    <property type="entry name" value="P450"/>
</dbReference>
<evidence type="ECO:0000256" key="2">
    <source>
        <dbReference type="RuleBase" id="RU000461"/>
    </source>
</evidence>
<dbReference type="Gene3D" id="1.10.630.10">
    <property type="entry name" value="Cytochrome P450"/>
    <property type="match status" value="1"/>
</dbReference>
<dbReference type="GO" id="GO:0005506">
    <property type="term" value="F:iron ion binding"/>
    <property type="evidence" value="ECO:0007669"/>
    <property type="project" value="InterPro"/>
</dbReference>
<dbReference type="InterPro" id="IPR002401">
    <property type="entry name" value="Cyt_P450_E_grp-I"/>
</dbReference>
<accession>A0A830HL17</accession>
<keyword evidence="5" id="KW-1185">Reference proteome</keyword>
<comment type="caution">
    <text evidence="4">The sequence shown here is derived from an EMBL/GenBank/DDBJ whole genome shotgun (WGS) entry which is preliminary data.</text>
</comment>
<comment type="cofactor">
    <cofactor evidence="1">
        <name>heme</name>
        <dbReference type="ChEBI" id="CHEBI:30413"/>
    </cofactor>
</comment>
<dbReference type="Pfam" id="PF00067">
    <property type="entry name" value="p450"/>
    <property type="match status" value="3"/>
</dbReference>
<organism evidence="4 5">
    <name type="scientific">Pycnococcus provasolii</name>
    <dbReference type="NCBI Taxonomy" id="41880"/>
    <lineage>
        <taxon>Eukaryota</taxon>
        <taxon>Viridiplantae</taxon>
        <taxon>Chlorophyta</taxon>
        <taxon>Pseudoscourfieldiophyceae</taxon>
        <taxon>Pseudoscourfieldiales</taxon>
        <taxon>Pycnococcaceae</taxon>
        <taxon>Pycnococcus</taxon>
    </lineage>
</organism>
<dbReference type="InterPro" id="IPR001128">
    <property type="entry name" value="Cyt_P450"/>
</dbReference>
<sequence length="659" mass="73979">MMVPSLDVVLDVVWPFLLRMTDSYVLWFAFLIMVVYFRQLMNRFAHASVRVISVMIGGDKSRLRQEYNKVNNKKKIVRLAGPRSFPFVGSAMALFQNQGDLDQMFAVWIKQFGKIFNMQLFVGIPAIVIADANLARQVFLKKHTWFVNRPAPSNLERFIPGTSAQHFFRWSMTVVKDAEWRSVRRAATAVFHSNEILNRFSPAVNEAAKRLVNDLKALWSWNDTNDVDEDERFVDVEIWRKIGETTLEVICSTVMGLETSNTSEASRTRHMELLKSARAVFANSGFAANPYLLIAGAVPKMFSPILGLIARTFPTQQMRDTSKALETIDHYANELLDEAIAQVQCEEKAPPLTAEPASWPVPPPRLELQEGESIINLMYKMWAHDKGLKSTATAAPRIGPALRREWAQAIRAQAALFFIAGYETTANTLSFTLYLLARHIDWFHAIQAEVDEHHARKNPGGQLTVTHDDAQTLFPKTMACIREAIRLFPPAPVTSRVCSPPSHAASGTNGAWLDEEDETVVSDDGGITKTTKSTIFVPKNADVFIAIRAIHLDPQMFSNPRTFDPQRFLPPNKEPYAWFPFGLGPRQCVATKLALTEAVTVLAHFARSFDLKAAYVAPGEDDLEGLETKMAGTLGPTKGVHLRIRPRCYVFKPNTTLTT</sequence>
<dbReference type="Proteomes" id="UP000660262">
    <property type="component" value="Unassembled WGS sequence"/>
</dbReference>
<dbReference type="PRINTS" id="PR00463">
    <property type="entry name" value="EP450I"/>
</dbReference>
<dbReference type="OrthoDB" id="507451at2759"/>
<proteinExistence type="inferred from homology"/>
<evidence type="ECO:0000313" key="4">
    <source>
        <dbReference type="EMBL" id="GHP07568.1"/>
    </source>
</evidence>
<evidence type="ECO:0000256" key="3">
    <source>
        <dbReference type="SAM" id="Phobius"/>
    </source>
</evidence>
<gene>
    <name evidence="4" type="ORF">PPROV_000631000</name>
</gene>
<keyword evidence="1 2" id="KW-0479">Metal-binding</keyword>
<dbReference type="PANTHER" id="PTHR24301:SF2">
    <property type="entry name" value="THROMBOXANE-A SYNTHASE"/>
    <property type="match status" value="1"/>
</dbReference>
<evidence type="ECO:0000313" key="5">
    <source>
        <dbReference type="Proteomes" id="UP000660262"/>
    </source>
</evidence>
<dbReference type="PROSITE" id="PS00086">
    <property type="entry name" value="CYTOCHROME_P450"/>
    <property type="match status" value="1"/>
</dbReference>
<dbReference type="EMBL" id="BNJQ01000017">
    <property type="protein sequence ID" value="GHP07568.1"/>
    <property type="molecule type" value="Genomic_DNA"/>
</dbReference>
<keyword evidence="3" id="KW-1133">Transmembrane helix</keyword>
<keyword evidence="3" id="KW-0472">Membrane</keyword>
<dbReference type="SUPFAM" id="SSF48264">
    <property type="entry name" value="Cytochrome P450"/>
    <property type="match status" value="1"/>
</dbReference>
<dbReference type="GO" id="GO:0004497">
    <property type="term" value="F:monooxygenase activity"/>
    <property type="evidence" value="ECO:0007669"/>
    <property type="project" value="UniProtKB-KW"/>
</dbReference>
<dbReference type="InterPro" id="IPR017972">
    <property type="entry name" value="Cyt_P450_CS"/>
</dbReference>
<comment type="similarity">
    <text evidence="2">Belongs to the cytochrome P450 family.</text>
</comment>
<name>A0A830HL17_9CHLO</name>
<evidence type="ECO:0000256" key="1">
    <source>
        <dbReference type="PIRSR" id="PIRSR602401-1"/>
    </source>
</evidence>